<dbReference type="CDD" id="cd05941">
    <property type="entry name" value="MCS"/>
    <property type="match status" value="1"/>
</dbReference>
<dbReference type="Pfam" id="PF13193">
    <property type="entry name" value="AMP-binding_C"/>
    <property type="match status" value="1"/>
</dbReference>
<feature type="domain" description="AMP-dependent synthetase/ligase" evidence="2">
    <location>
        <begin position="6"/>
        <end position="357"/>
    </location>
</feature>
<dbReference type="GO" id="GO:0031956">
    <property type="term" value="F:medium-chain fatty acid-CoA ligase activity"/>
    <property type="evidence" value="ECO:0007669"/>
    <property type="project" value="TreeGrafter"/>
</dbReference>
<keyword evidence="4" id="KW-0436">Ligase</keyword>
<dbReference type="PANTHER" id="PTHR43201:SF8">
    <property type="entry name" value="ACYL-COA SYNTHETASE FAMILY MEMBER 3"/>
    <property type="match status" value="1"/>
</dbReference>
<protein>
    <submittedName>
        <fullName evidence="4">Long-chain fatty acid--CoA ligase</fullName>
    </submittedName>
</protein>
<evidence type="ECO:0000313" key="4">
    <source>
        <dbReference type="EMBL" id="TDK43451.1"/>
    </source>
</evidence>
<feature type="domain" description="AMP-binding enzyme C-terminal" evidence="3">
    <location>
        <begin position="408"/>
        <end position="481"/>
    </location>
</feature>
<dbReference type="PANTHER" id="PTHR43201">
    <property type="entry name" value="ACYL-COA SYNTHETASE"/>
    <property type="match status" value="1"/>
</dbReference>
<dbReference type="InterPro" id="IPR042099">
    <property type="entry name" value="ANL_N_sf"/>
</dbReference>
<gene>
    <name evidence="4" type="ORF">E1898_12645</name>
</gene>
<dbReference type="InterPro" id="IPR020845">
    <property type="entry name" value="AMP-binding_CS"/>
</dbReference>
<sequence>MIPLIENAFQFPSRIAVLDQGQHYSYQHLLDRSAVIARSLLATQRDLNQERVAFIIPPSFDYLAVQWGIWRAGGIAVPLCTSYPLPSLEYVIDDTKASFLIVAPEFEDLLSPLRVREDLTYLSSKDFDNQPSSHLPDIDPSRGAMILYTSGTTSLPKGVLSSHQTITAQIKSLVQAWKWSENDHILSILPLHHVHGIINVNSCALWSGAKVQFLPQFDAAKVFDIFNEGKVNVFMAVPTIYFKLIAFYETLSGSEQEEIQKALKKFRFMVSGSAALPVSVMEKWKGISGHTLLERYGMTEIGMAISNPYDGERRPGHIGQALPGVSVRVCDEEGKEVPPHKSGEIQVKGDTVFSEYWGKPEATAKAFTKDGWFKTGDIAIVEDGYFRILGRDSVDIIKSGGYKISALEIEEKIRAHEAIKDCGVVGIQDEEWGEKVVAALVTDQNIDISELKNWLRTQLPSYKIPKEFVFLEELPRNALGKVTKNELKKLF</sequence>
<evidence type="ECO:0000313" key="5">
    <source>
        <dbReference type="Proteomes" id="UP000295438"/>
    </source>
</evidence>
<dbReference type="Gene3D" id="3.30.300.30">
    <property type="match status" value="1"/>
</dbReference>
<organism evidence="4 5">
    <name type="scientific">Algoriphagus formosus</name>
    <dbReference type="NCBI Taxonomy" id="2007308"/>
    <lineage>
        <taxon>Bacteria</taxon>
        <taxon>Pseudomonadati</taxon>
        <taxon>Bacteroidota</taxon>
        <taxon>Cytophagia</taxon>
        <taxon>Cytophagales</taxon>
        <taxon>Cyclobacteriaceae</taxon>
        <taxon>Algoriphagus</taxon>
    </lineage>
</organism>
<evidence type="ECO:0000259" key="2">
    <source>
        <dbReference type="Pfam" id="PF00501"/>
    </source>
</evidence>
<dbReference type="Proteomes" id="UP000295438">
    <property type="component" value="Unassembled WGS sequence"/>
</dbReference>
<dbReference type="InterPro" id="IPR000873">
    <property type="entry name" value="AMP-dep_synth/lig_dom"/>
</dbReference>
<name>A0A4R5UWD8_9BACT</name>
<evidence type="ECO:0000259" key="3">
    <source>
        <dbReference type="Pfam" id="PF13193"/>
    </source>
</evidence>
<proteinExistence type="inferred from homology"/>
<dbReference type="RefSeq" id="WP_133391149.1">
    <property type="nucleotide sequence ID" value="NZ_SMUW01000035.1"/>
</dbReference>
<dbReference type="Gene3D" id="3.40.50.12780">
    <property type="entry name" value="N-terminal domain of ligase-like"/>
    <property type="match status" value="1"/>
</dbReference>
<evidence type="ECO:0000256" key="1">
    <source>
        <dbReference type="ARBA" id="ARBA00006432"/>
    </source>
</evidence>
<accession>A0A4R5UWD8</accession>
<comment type="similarity">
    <text evidence="1">Belongs to the ATP-dependent AMP-binding enzyme family.</text>
</comment>
<dbReference type="GO" id="GO:0006631">
    <property type="term" value="P:fatty acid metabolic process"/>
    <property type="evidence" value="ECO:0007669"/>
    <property type="project" value="TreeGrafter"/>
</dbReference>
<dbReference type="PROSITE" id="PS00455">
    <property type="entry name" value="AMP_BINDING"/>
    <property type="match status" value="1"/>
</dbReference>
<dbReference type="SUPFAM" id="SSF56801">
    <property type="entry name" value="Acetyl-CoA synthetase-like"/>
    <property type="match status" value="1"/>
</dbReference>
<comment type="caution">
    <text evidence="4">The sequence shown here is derived from an EMBL/GenBank/DDBJ whole genome shotgun (WGS) entry which is preliminary data.</text>
</comment>
<dbReference type="Pfam" id="PF00501">
    <property type="entry name" value="AMP-binding"/>
    <property type="match status" value="1"/>
</dbReference>
<keyword evidence="5" id="KW-1185">Reference proteome</keyword>
<dbReference type="EMBL" id="SMUW01000035">
    <property type="protein sequence ID" value="TDK43451.1"/>
    <property type="molecule type" value="Genomic_DNA"/>
</dbReference>
<reference evidence="4 5" key="1">
    <citation type="submission" date="2019-03" db="EMBL/GenBank/DDBJ databases">
        <title>Algoriphagus aquimaris sp. nov., isolated form marine sediment in Pohang, Korea.</title>
        <authorList>
            <person name="Kim J."/>
            <person name="Yoon S.-H."/>
            <person name="Lee S.-S."/>
        </authorList>
    </citation>
    <scope>NUCLEOTIDE SEQUENCE [LARGE SCALE GENOMIC DNA]</scope>
    <source>
        <strain evidence="4 5">F21</strain>
    </source>
</reference>
<dbReference type="InterPro" id="IPR045851">
    <property type="entry name" value="AMP-bd_C_sf"/>
</dbReference>
<dbReference type="AlphaFoldDB" id="A0A4R5UWD8"/>
<dbReference type="InterPro" id="IPR025110">
    <property type="entry name" value="AMP-bd_C"/>
</dbReference>